<dbReference type="EMBL" id="JBHTJW010000002">
    <property type="protein sequence ID" value="MFD0928994.1"/>
    <property type="molecule type" value="Genomic_DNA"/>
</dbReference>
<proteinExistence type="predicted"/>
<evidence type="ECO:0000313" key="1">
    <source>
        <dbReference type="EMBL" id="MFD0928994.1"/>
    </source>
</evidence>
<organism evidence="1 2">
    <name type="scientific">Methylophilus glucosoxydans</name>
    <dbReference type="NCBI Taxonomy" id="752553"/>
    <lineage>
        <taxon>Bacteria</taxon>
        <taxon>Pseudomonadati</taxon>
        <taxon>Pseudomonadota</taxon>
        <taxon>Betaproteobacteria</taxon>
        <taxon>Nitrosomonadales</taxon>
        <taxon>Methylophilaceae</taxon>
        <taxon>Methylophilus</taxon>
    </lineage>
</organism>
<evidence type="ECO:0000313" key="2">
    <source>
        <dbReference type="Proteomes" id="UP001597106"/>
    </source>
</evidence>
<gene>
    <name evidence="1" type="ORF">ACFQ1T_04295</name>
</gene>
<sequence>MAITTLASLATATALSSAIITQNPVALRSAPRDSANQQATLWQGEVVEVRGTRMDYLQVYDYKRERAGYIRADQVRMTKFESAEAPELLSVIRYVHDVSGAETLGIALAAAYIKAAPADEVNGSHGTEVLESIGYFADKLARRASSAATLSKSAATTLSAQLDVAAQYGIKFKSYELANGVQICYDGEAYRQVLAMKATSLQIANAALSLTKPECMDPSLQPIARTQTDMWRLDVLAHVNTTDLPVFLKNRVEMRRAMILSNLAYARSRLQTAPEALKLSGINTAAAALAQQSIRAFASVNKNELPDDDLPLYNDTAILVNANRLAAQPLSVADKHDHNTLALLTSGGQPGETCVSLTDGQHDLKTPLAAKCTYGLVWENSVSINRERNALVVAVQPMQGWREMWVFRKENHGWVLSVLPPAATSPLLGYIEFAGWVPGGKQMLVARESRGEGKYKHNFEVVNLDALNIERQASDPTILGPFQRWQDPVWKNTTLSVR</sequence>
<comment type="caution">
    <text evidence="1">The sequence shown here is derived from an EMBL/GenBank/DDBJ whole genome shotgun (WGS) entry which is preliminary data.</text>
</comment>
<keyword evidence="2" id="KW-1185">Reference proteome</keyword>
<protein>
    <recommendedName>
        <fullName evidence="3">SH3b domain-containing protein</fullName>
    </recommendedName>
</protein>
<accession>A0ABW3GK39</accession>
<name>A0ABW3GK39_9PROT</name>
<dbReference type="Proteomes" id="UP001597106">
    <property type="component" value="Unassembled WGS sequence"/>
</dbReference>
<evidence type="ECO:0008006" key="3">
    <source>
        <dbReference type="Google" id="ProtNLM"/>
    </source>
</evidence>
<reference evidence="2" key="1">
    <citation type="journal article" date="2019" name="Int. J. Syst. Evol. Microbiol.">
        <title>The Global Catalogue of Microorganisms (GCM) 10K type strain sequencing project: providing services to taxonomists for standard genome sequencing and annotation.</title>
        <authorList>
            <consortium name="The Broad Institute Genomics Platform"/>
            <consortium name="The Broad Institute Genome Sequencing Center for Infectious Disease"/>
            <person name="Wu L."/>
            <person name="Ma J."/>
        </authorList>
    </citation>
    <scope>NUCLEOTIDE SEQUENCE [LARGE SCALE GENOMIC DNA]</scope>
    <source>
        <strain evidence="2">CCUG 59685</strain>
    </source>
</reference>
<dbReference type="RefSeq" id="WP_379074218.1">
    <property type="nucleotide sequence ID" value="NZ_JBHTJW010000002.1"/>
</dbReference>